<dbReference type="EMBL" id="CAACYI010000001">
    <property type="protein sequence ID" value="VFB16893.1"/>
    <property type="molecule type" value="Genomic_DNA"/>
</dbReference>
<proteinExistence type="predicted"/>
<protein>
    <submittedName>
        <fullName evidence="2">Predicted secreted protein</fullName>
    </submittedName>
</protein>
<dbReference type="InterPro" id="IPR009343">
    <property type="entry name" value="DUF1002"/>
</dbReference>
<sequence length="293" mass="32566">MKKINTLLALVLCLAMLPFTALAKEGTTLVTLGEDLTPREKEAILKELDPPEDADYVTVSNKEEYDYLGDVLPAKNIGNKAISCAIVRYTPEGSGIHVKLSPLVKVIKEDAYRNALITAGIKDADIYVTAPGNVSGSAALTGLFKSYEKKTGKKIPEDVKKVANKEMIVTSSLTEEVGEDTANDFMNSVKVQMAEQMPQNEAEVRDLIQNIENQYNINLSEGQKTQVVNLFNDMKNTNIDWDNIKEQAGKYSKKAMDYINSEEGQENLKKAKGLLQRFIDWIFSLFDKSDQEG</sequence>
<gene>
    <name evidence="2" type="ORF">NCTC13150_01466</name>
</gene>
<feature type="chain" id="PRO_5034127493" evidence="1">
    <location>
        <begin position="24"/>
        <end position="293"/>
    </location>
</feature>
<evidence type="ECO:0000256" key="1">
    <source>
        <dbReference type="SAM" id="SignalP"/>
    </source>
</evidence>
<organism evidence="2 3">
    <name type="scientific">Urinicoccus massiliensis</name>
    <dbReference type="NCBI Taxonomy" id="1723382"/>
    <lineage>
        <taxon>Bacteria</taxon>
        <taxon>Bacillati</taxon>
        <taxon>Bacillota</taxon>
        <taxon>Tissierellia</taxon>
        <taxon>Tissierellales</taxon>
        <taxon>Peptoniphilaceae</taxon>
        <taxon>Urinicoccus</taxon>
    </lineage>
</organism>
<dbReference type="RefSeq" id="WP_131749576.1">
    <property type="nucleotide sequence ID" value="NZ_CAACYI010000001.1"/>
</dbReference>
<keyword evidence="1" id="KW-0732">Signal</keyword>
<keyword evidence="3" id="KW-1185">Reference proteome</keyword>
<reference evidence="2 3" key="1">
    <citation type="submission" date="2019-02" db="EMBL/GenBank/DDBJ databases">
        <authorList>
            <consortium name="Pathogen Informatics"/>
        </authorList>
    </citation>
    <scope>NUCLEOTIDE SEQUENCE [LARGE SCALE GENOMIC DNA]</scope>
    <source>
        <strain evidence="2 3">3012STDY7089603</strain>
    </source>
</reference>
<dbReference type="Pfam" id="PF06207">
    <property type="entry name" value="DUF1002"/>
    <property type="match status" value="1"/>
</dbReference>
<evidence type="ECO:0000313" key="2">
    <source>
        <dbReference type="EMBL" id="VFB16893.1"/>
    </source>
</evidence>
<name>A0A8H2M7Z8_9FIRM</name>
<accession>A0A8H2M7Z8</accession>
<evidence type="ECO:0000313" key="3">
    <source>
        <dbReference type="Proteomes" id="UP000377798"/>
    </source>
</evidence>
<comment type="caution">
    <text evidence="2">The sequence shown here is derived from an EMBL/GenBank/DDBJ whole genome shotgun (WGS) entry which is preliminary data.</text>
</comment>
<feature type="signal peptide" evidence="1">
    <location>
        <begin position="1"/>
        <end position="23"/>
    </location>
</feature>
<dbReference type="Proteomes" id="UP000377798">
    <property type="component" value="Unassembled WGS sequence"/>
</dbReference>
<dbReference type="AlphaFoldDB" id="A0A8H2M7Z8"/>